<organism evidence="2 3">
    <name type="scientific">Rhodopirellula islandica</name>
    <dbReference type="NCBI Taxonomy" id="595434"/>
    <lineage>
        <taxon>Bacteria</taxon>
        <taxon>Pseudomonadati</taxon>
        <taxon>Planctomycetota</taxon>
        <taxon>Planctomycetia</taxon>
        <taxon>Pirellulales</taxon>
        <taxon>Pirellulaceae</taxon>
        <taxon>Rhodopirellula</taxon>
    </lineage>
</organism>
<proteinExistence type="predicted"/>
<feature type="region of interest" description="Disordered" evidence="1">
    <location>
        <begin position="42"/>
        <end position="84"/>
    </location>
</feature>
<keyword evidence="3" id="KW-1185">Reference proteome</keyword>
<dbReference type="RefSeq" id="WP_173442608.1">
    <property type="nucleotide sequence ID" value="NZ_LECT01000007.1"/>
</dbReference>
<protein>
    <submittedName>
        <fullName evidence="2">Uncharacterized protein</fullName>
    </submittedName>
</protein>
<dbReference type="STRING" id="595434.RISK_001055"/>
<evidence type="ECO:0000313" key="2">
    <source>
        <dbReference type="EMBL" id="KLU07254.1"/>
    </source>
</evidence>
<evidence type="ECO:0000313" key="3">
    <source>
        <dbReference type="Proteomes" id="UP000036367"/>
    </source>
</evidence>
<dbReference type="AlphaFoldDB" id="A0A0J1EP37"/>
<comment type="caution">
    <text evidence="2">The sequence shown here is derived from an EMBL/GenBank/DDBJ whole genome shotgun (WGS) entry which is preliminary data.</text>
</comment>
<reference evidence="2" key="1">
    <citation type="submission" date="2015-05" db="EMBL/GenBank/DDBJ databases">
        <title>Permanent draft genome of Rhodopirellula islandicus K833.</title>
        <authorList>
            <person name="Kizina J."/>
            <person name="Richter M."/>
            <person name="Glockner F.O."/>
            <person name="Harder J."/>
        </authorList>
    </citation>
    <scope>NUCLEOTIDE SEQUENCE [LARGE SCALE GENOMIC DNA]</scope>
    <source>
        <strain evidence="2">K833</strain>
    </source>
</reference>
<gene>
    <name evidence="2" type="ORF">RISK_001055</name>
</gene>
<evidence type="ECO:0000256" key="1">
    <source>
        <dbReference type="SAM" id="MobiDB-lite"/>
    </source>
</evidence>
<feature type="compositionally biased region" description="Low complexity" evidence="1">
    <location>
        <begin position="54"/>
        <end position="84"/>
    </location>
</feature>
<dbReference type="Proteomes" id="UP000036367">
    <property type="component" value="Unassembled WGS sequence"/>
</dbReference>
<sequence length="110" mass="11303">MTLRPKKPFLQQTISGITFSQQAGTQALTSTGQQVKGFLTHHETFTGAGGQHTGAGSQQTGAGASQHTGAASQQSLPQPSRPQALAVEADEIQTATAAAAKKRAKFIGNS</sequence>
<accession>A0A0J1EP37</accession>
<dbReference type="EMBL" id="LECT01000007">
    <property type="protein sequence ID" value="KLU07254.1"/>
    <property type="molecule type" value="Genomic_DNA"/>
</dbReference>
<name>A0A0J1EP37_RHOIS</name>